<keyword evidence="1" id="KW-0812">Transmembrane</keyword>
<evidence type="ECO:0000256" key="1">
    <source>
        <dbReference type="SAM" id="Phobius"/>
    </source>
</evidence>
<keyword evidence="1" id="KW-0472">Membrane</keyword>
<dbReference type="RefSeq" id="WP_136864194.1">
    <property type="nucleotide sequence ID" value="NZ_SWCJ01000012.1"/>
</dbReference>
<evidence type="ECO:0000313" key="3">
    <source>
        <dbReference type="Proteomes" id="UP000305675"/>
    </source>
</evidence>
<keyword evidence="3" id="KW-1185">Reference proteome</keyword>
<dbReference type="OrthoDB" id="72963at2"/>
<protein>
    <submittedName>
        <fullName evidence="2">DUF1294 domain-containing protein</fullName>
    </submittedName>
</protein>
<feature type="transmembrane region" description="Helical" evidence="1">
    <location>
        <begin position="92"/>
        <end position="110"/>
    </location>
</feature>
<dbReference type="EMBL" id="SWCJ01000012">
    <property type="protein sequence ID" value="TKB53326.1"/>
    <property type="molecule type" value="Genomic_DNA"/>
</dbReference>
<dbReference type="AlphaFoldDB" id="A0A4V6WMR8"/>
<proteinExistence type="predicted"/>
<comment type="caution">
    <text evidence="2">The sequence shown here is derived from an EMBL/GenBank/DDBJ whole genome shotgun (WGS) entry which is preliminary data.</text>
</comment>
<dbReference type="Pfam" id="PF06961">
    <property type="entry name" value="DUF1294"/>
    <property type="match status" value="1"/>
</dbReference>
<dbReference type="Proteomes" id="UP000305675">
    <property type="component" value="Unassembled WGS sequence"/>
</dbReference>
<reference evidence="2 3" key="1">
    <citation type="submission" date="2019-04" db="EMBL/GenBank/DDBJ databases">
        <authorList>
            <person name="Hwang J.C."/>
        </authorList>
    </citation>
    <scope>NUCLEOTIDE SEQUENCE [LARGE SCALE GENOMIC DNA]</scope>
    <source>
        <strain evidence="2 3">IMCC35002</strain>
    </source>
</reference>
<keyword evidence="1" id="KW-1133">Transmembrane helix</keyword>
<evidence type="ECO:0000313" key="2">
    <source>
        <dbReference type="EMBL" id="TKB53326.1"/>
    </source>
</evidence>
<sequence length="124" mass="14468">MPKFITALLCLAPIAAGYPKWITEPNLLVYWLVMGTIAFVLYGMDKRRAVHRSWRIPEKSLHLFALLGGWSGALLGQQWFRHKTRKLSFQLWFWLMGVLQLAWTIDWAWFEGKIGQMAFNNVIS</sequence>
<name>A0A4V6WMR8_9GAMM</name>
<gene>
    <name evidence="2" type="ORF">FCL42_14755</name>
</gene>
<dbReference type="InterPro" id="IPR010718">
    <property type="entry name" value="DUF1294"/>
</dbReference>
<feature type="transmembrane region" description="Helical" evidence="1">
    <location>
        <begin position="27"/>
        <end position="43"/>
    </location>
</feature>
<accession>A0A4V6WMR8</accession>
<organism evidence="2 3">
    <name type="scientific">Ferrimonas aestuarii</name>
    <dbReference type="NCBI Taxonomy" id="2569539"/>
    <lineage>
        <taxon>Bacteria</taxon>
        <taxon>Pseudomonadati</taxon>
        <taxon>Pseudomonadota</taxon>
        <taxon>Gammaproteobacteria</taxon>
        <taxon>Alteromonadales</taxon>
        <taxon>Ferrimonadaceae</taxon>
        <taxon>Ferrimonas</taxon>
    </lineage>
</organism>